<evidence type="ECO:0000313" key="2">
    <source>
        <dbReference type="EMBL" id="MFD2965815.1"/>
    </source>
</evidence>
<dbReference type="Proteomes" id="UP001597525">
    <property type="component" value="Unassembled WGS sequence"/>
</dbReference>
<evidence type="ECO:0008006" key="4">
    <source>
        <dbReference type="Google" id="ProtNLM"/>
    </source>
</evidence>
<dbReference type="RefSeq" id="WP_320184695.1">
    <property type="nucleotide sequence ID" value="NZ_CP138332.1"/>
</dbReference>
<sequence>MQTLITCCLCLIILLLLSEKFEIWRKTSKNNTPAKNRNPLPEIIGRPKDNFITQAEHSVKNLQPLPTYKVEDLDIEPDENEATSFRTVESEVNQKDKVMDLEDEEEELAIYAAADEAGFARGVTFDELSEVATLVQSDNLSAEDKQTIVHVIAKVKDTELFTLLEQSISAYSQDIADYLNDQTKDEQSTDTGNERTSPFDIDSFL</sequence>
<gene>
    <name evidence="2" type="ORF">ACFS7Y_00320</name>
</gene>
<organism evidence="2 3">
    <name type="scientific">Sphingobacterium bambusae</name>
    <dbReference type="NCBI Taxonomy" id="662858"/>
    <lineage>
        <taxon>Bacteria</taxon>
        <taxon>Pseudomonadati</taxon>
        <taxon>Bacteroidota</taxon>
        <taxon>Sphingobacteriia</taxon>
        <taxon>Sphingobacteriales</taxon>
        <taxon>Sphingobacteriaceae</taxon>
        <taxon>Sphingobacterium</taxon>
    </lineage>
</organism>
<protein>
    <recommendedName>
        <fullName evidence="4">Conjugal transfer protein TraD</fullName>
    </recommendedName>
</protein>
<reference evidence="3" key="1">
    <citation type="journal article" date="2019" name="Int. J. Syst. Evol. Microbiol.">
        <title>The Global Catalogue of Microorganisms (GCM) 10K type strain sequencing project: providing services to taxonomists for standard genome sequencing and annotation.</title>
        <authorList>
            <consortium name="The Broad Institute Genomics Platform"/>
            <consortium name="The Broad Institute Genome Sequencing Center for Infectious Disease"/>
            <person name="Wu L."/>
            <person name="Ma J."/>
        </authorList>
    </citation>
    <scope>NUCLEOTIDE SEQUENCE [LARGE SCALE GENOMIC DNA]</scope>
    <source>
        <strain evidence="3">KCTC 22814</strain>
    </source>
</reference>
<proteinExistence type="predicted"/>
<name>A0ABW6BD83_9SPHI</name>
<comment type="caution">
    <text evidence="2">The sequence shown here is derived from an EMBL/GenBank/DDBJ whole genome shotgun (WGS) entry which is preliminary data.</text>
</comment>
<evidence type="ECO:0000313" key="3">
    <source>
        <dbReference type="Proteomes" id="UP001597525"/>
    </source>
</evidence>
<dbReference type="EMBL" id="JBHUPB010000001">
    <property type="protein sequence ID" value="MFD2965815.1"/>
    <property type="molecule type" value="Genomic_DNA"/>
</dbReference>
<evidence type="ECO:0000256" key="1">
    <source>
        <dbReference type="SAM" id="MobiDB-lite"/>
    </source>
</evidence>
<accession>A0ABW6BD83</accession>
<keyword evidence="3" id="KW-1185">Reference proteome</keyword>
<feature type="region of interest" description="Disordered" evidence="1">
    <location>
        <begin position="183"/>
        <end position="205"/>
    </location>
</feature>